<comment type="caution">
    <text evidence="1">The sequence shown here is derived from an EMBL/GenBank/DDBJ whole genome shotgun (WGS) entry which is preliminary data.</text>
</comment>
<name>A0AA38J500_9AGAR</name>
<proteinExistence type="predicted"/>
<gene>
    <name evidence="1" type="ORF">DFJ43DRAFT_1044752</name>
</gene>
<sequence>MSVMDIASIGCNSTIFHSFIVSHFNHTTSLVSTSAVGHTSVQISTFVDLVTRATGEYECEASRLRAKLRSVGTVVGYTVLRKCDGTSAKLLATLPIRYLGVPVKFDN</sequence>
<protein>
    <submittedName>
        <fullName evidence="1">Uncharacterized protein</fullName>
    </submittedName>
</protein>
<dbReference type="Proteomes" id="UP001176059">
    <property type="component" value="Unassembled WGS sequence"/>
</dbReference>
<keyword evidence="2" id="KW-1185">Reference proteome</keyword>
<reference evidence="1" key="1">
    <citation type="submission" date="2022-08" db="EMBL/GenBank/DDBJ databases">
        <authorList>
            <consortium name="DOE Joint Genome Institute"/>
            <person name="Min B."/>
            <person name="Sierra-Patev S."/>
            <person name="Naranjo-Ortiz M."/>
            <person name="Looney B."/>
            <person name="Konkel Z."/>
            <person name="Slot J.C."/>
            <person name="Sakamoto Y."/>
            <person name="Steenwyk J.L."/>
            <person name="Rokas A."/>
            <person name="Carro J."/>
            <person name="Camarero S."/>
            <person name="Ferreira P."/>
            <person name="Molpeceres G."/>
            <person name="Ruiz-duenas F.J."/>
            <person name="Serrano A."/>
            <person name="Henrissat B."/>
            <person name="Drula E."/>
            <person name="Hughes K.W."/>
            <person name="Mata J.L."/>
            <person name="Ishikawa N.K."/>
            <person name="Vargas-Isla R."/>
            <person name="Ushijima S."/>
            <person name="Smith C.A."/>
            <person name="Ahrendt S."/>
            <person name="Andreopoulos W."/>
            <person name="He G."/>
            <person name="LaButti K."/>
            <person name="Lipzen A."/>
            <person name="Ng V."/>
            <person name="Riley R."/>
            <person name="Sandor L."/>
            <person name="Barry K."/>
            <person name="Martinez A.T."/>
            <person name="Xiao Y."/>
            <person name="Gibbons J.G."/>
            <person name="Terashima K."/>
            <person name="Hibbett D.S."/>
            <person name="Grigoriev I.V."/>
        </authorList>
    </citation>
    <scope>NUCLEOTIDE SEQUENCE</scope>
    <source>
        <strain evidence="1">ET3784</strain>
    </source>
</reference>
<accession>A0AA38J500</accession>
<organism evidence="1 2">
    <name type="scientific">Lentinula guzmanii</name>
    <dbReference type="NCBI Taxonomy" id="2804957"/>
    <lineage>
        <taxon>Eukaryota</taxon>
        <taxon>Fungi</taxon>
        <taxon>Dikarya</taxon>
        <taxon>Basidiomycota</taxon>
        <taxon>Agaricomycotina</taxon>
        <taxon>Agaricomycetes</taxon>
        <taxon>Agaricomycetidae</taxon>
        <taxon>Agaricales</taxon>
        <taxon>Marasmiineae</taxon>
        <taxon>Omphalotaceae</taxon>
        <taxon>Lentinula</taxon>
    </lineage>
</organism>
<dbReference type="EMBL" id="JANVFO010000173">
    <property type="protein sequence ID" value="KAJ3709527.1"/>
    <property type="molecule type" value="Genomic_DNA"/>
</dbReference>
<evidence type="ECO:0000313" key="2">
    <source>
        <dbReference type="Proteomes" id="UP001176059"/>
    </source>
</evidence>
<evidence type="ECO:0000313" key="1">
    <source>
        <dbReference type="EMBL" id="KAJ3709527.1"/>
    </source>
</evidence>
<reference evidence="1" key="2">
    <citation type="journal article" date="2023" name="Proc. Natl. Acad. Sci. U.S.A.">
        <title>A global phylogenomic analysis of the shiitake genus Lentinula.</title>
        <authorList>
            <person name="Sierra-Patev S."/>
            <person name="Min B."/>
            <person name="Naranjo-Ortiz M."/>
            <person name="Looney B."/>
            <person name="Konkel Z."/>
            <person name="Slot J.C."/>
            <person name="Sakamoto Y."/>
            <person name="Steenwyk J.L."/>
            <person name="Rokas A."/>
            <person name="Carro J."/>
            <person name="Camarero S."/>
            <person name="Ferreira P."/>
            <person name="Molpeceres G."/>
            <person name="Ruiz-Duenas F.J."/>
            <person name="Serrano A."/>
            <person name="Henrissat B."/>
            <person name="Drula E."/>
            <person name="Hughes K.W."/>
            <person name="Mata J.L."/>
            <person name="Ishikawa N.K."/>
            <person name="Vargas-Isla R."/>
            <person name="Ushijima S."/>
            <person name="Smith C.A."/>
            <person name="Donoghue J."/>
            <person name="Ahrendt S."/>
            <person name="Andreopoulos W."/>
            <person name="He G."/>
            <person name="LaButti K."/>
            <person name="Lipzen A."/>
            <person name="Ng V."/>
            <person name="Riley R."/>
            <person name="Sandor L."/>
            <person name="Barry K."/>
            <person name="Martinez A.T."/>
            <person name="Xiao Y."/>
            <person name="Gibbons J.G."/>
            <person name="Terashima K."/>
            <person name="Grigoriev I.V."/>
            <person name="Hibbett D."/>
        </authorList>
    </citation>
    <scope>NUCLEOTIDE SEQUENCE</scope>
    <source>
        <strain evidence="1">ET3784</strain>
    </source>
</reference>
<dbReference type="AlphaFoldDB" id="A0AA38J500"/>